<dbReference type="SUPFAM" id="SSF48498">
    <property type="entry name" value="Tetracyclin repressor-like, C-terminal domain"/>
    <property type="match status" value="1"/>
</dbReference>
<feature type="DNA-binding region" description="H-T-H motif" evidence="4">
    <location>
        <begin position="51"/>
        <end position="70"/>
    </location>
</feature>
<evidence type="ECO:0000256" key="5">
    <source>
        <dbReference type="SAM" id="MobiDB-lite"/>
    </source>
</evidence>
<feature type="domain" description="HTH tetR-type" evidence="6">
    <location>
        <begin position="28"/>
        <end position="88"/>
    </location>
</feature>
<keyword evidence="2 4" id="KW-0238">DNA-binding</keyword>
<reference evidence="8" key="1">
    <citation type="journal article" date="2019" name="Int. J. Syst. Evol. Microbiol.">
        <title>The Global Catalogue of Microorganisms (GCM) 10K type strain sequencing project: providing services to taxonomists for standard genome sequencing and annotation.</title>
        <authorList>
            <consortium name="The Broad Institute Genomics Platform"/>
            <consortium name="The Broad Institute Genome Sequencing Center for Infectious Disease"/>
            <person name="Wu L."/>
            <person name="Ma J."/>
        </authorList>
    </citation>
    <scope>NUCLEOTIDE SEQUENCE [LARGE SCALE GENOMIC DNA]</scope>
    <source>
        <strain evidence="8">JCM 11483</strain>
    </source>
</reference>
<protein>
    <submittedName>
        <fullName evidence="7">TetR/AcrR family transcriptional regulator</fullName>
    </submittedName>
</protein>
<dbReference type="InterPro" id="IPR041490">
    <property type="entry name" value="KstR2_TetR_C"/>
</dbReference>
<sequence length="216" mass="23827">MPEIATTAAEDSDRSTEAARVGRRGRPGYDREGLIRVCVEAFNRHGYEATSMGVLARELGISKSAIYHHVSSKEEILDIALSRSLAELERVVSEAESRGAPAVAELEEIIRGSVAVLTASLPHVTLLLRLRGNSELEIRALQRRREITLRIAELIRQAQDDGDLRDDVDARTASRLAMGMVNSIVDWYRPTDDHSDETLAEMVTGLLLTGLRAPRS</sequence>
<dbReference type="RefSeq" id="WP_344717310.1">
    <property type="nucleotide sequence ID" value="NZ_BAAAYG010000002.1"/>
</dbReference>
<dbReference type="EMBL" id="BAAAYG010000002">
    <property type="protein sequence ID" value="GAA3279064.1"/>
    <property type="molecule type" value="Genomic_DNA"/>
</dbReference>
<dbReference type="PROSITE" id="PS50977">
    <property type="entry name" value="HTH_TETR_2"/>
    <property type="match status" value="1"/>
</dbReference>
<gene>
    <name evidence="7" type="ORF">GCM10020260_01790</name>
</gene>
<dbReference type="Proteomes" id="UP001501736">
    <property type="component" value="Unassembled WGS sequence"/>
</dbReference>
<dbReference type="PANTHER" id="PTHR30055">
    <property type="entry name" value="HTH-TYPE TRANSCRIPTIONAL REGULATOR RUTR"/>
    <property type="match status" value="1"/>
</dbReference>
<dbReference type="PANTHER" id="PTHR30055:SF234">
    <property type="entry name" value="HTH-TYPE TRANSCRIPTIONAL REGULATOR BETI"/>
    <property type="match status" value="1"/>
</dbReference>
<dbReference type="Gene3D" id="1.10.357.10">
    <property type="entry name" value="Tetracycline Repressor, domain 2"/>
    <property type="match status" value="1"/>
</dbReference>
<dbReference type="Pfam" id="PF17932">
    <property type="entry name" value="TetR_C_24"/>
    <property type="match status" value="1"/>
</dbReference>
<keyword evidence="3" id="KW-0804">Transcription</keyword>
<feature type="region of interest" description="Disordered" evidence="5">
    <location>
        <begin position="1"/>
        <end position="25"/>
    </location>
</feature>
<evidence type="ECO:0000256" key="1">
    <source>
        <dbReference type="ARBA" id="ARBA00023015"/>
    </source>
</evidence>
<dbReference type="SUPFAM" id="SSF46689">
    <property type="entry name" value="Homeodomain-like"/>
    <property type="match status" value="1"/>
</dbReference>
<dbReference type="InterPro" id="IPR036271">
    <property type="entry name" value="Tet_transcr_reg_TetR-rel_C_sf"/>
</dbReference>
<dbReference type="PRINTS" id="PR00455">
    <property type="entry name" value="HTHTETR"/>
</dbReference>
<dbReference type="InterPro" id="IPR009057">
    <property type="entry name" value="Homeodomain-like_sf"/>
</dbReference>
<dbReference type="Gene3D" id="1.10.10.60">
    <property type="entry name" value="Homeodomain-like"/>
    <property type="match status" value="1"/>
</dbReference>
<dbReference type="InterPro" id="IPR050109">
    <property type="entry name" value="HTH-type_TetR-like_transc_reg"/>
</dbReference>
<proteinExistence type="predicted"/>
<evidence type="ECO:0000313" key="8">
    <source>
        <dbReference type="Proteomes" id="UP001501736"/>
    </source>
</evidence>
<organism evidence="7 8">
    <name type="scientific">Nesterenkonia halobia</name>
    <dbReference type="NCBI Taxonomy" id="37922"/>
    <lineage>
        <taxon>Bacteria</taxon>
        <taxon>Bacillati</taxon>
        <taxon>Actinomycetota</taxon>
        <taxon>Actinomycetes</taxon>
        <taxon>Micrococcales</taxon>
        <taxon>Micrococcaceae</taxon>
        <taxon>Nesterenkonia</taxon>
    </lineage>
</organism>
<dbReference type="InterPro" id="IPR001647">
    <property type="entry name" value="HTH_TetR"/>
</dbReference>
<evidence type="ECO:0000259" key="6">
    <source>
        <dbReference type="PROSITE" id="PS50977"/>
    </source>
</evidence>
<comment type="caution">
    <text evidence="7">The sequence shown here is derived from an EMBL/GenBank/DDBJ whole genome shotgun (WGS) entry which is preliminary data.</text>
</comment>
<evidence type="ECO:0000256" key="3">
    <source>
        <dbReference type="ARBA" id="ARBA00023163"/>
    </source>
</evidence>
<keyword evidence="1" id="KW-0805">Transcription regulation</keyword>
<evidence type="ECO:0000256" key="2">
    <source>
        <dbReference type="ARBA" id="ARBA00023125"/>
    </source>
</evidence>
<keyword evidence="8" id="KW-1185">Reference proteome</keyword>
<name>A0ABP6RAX0_9MICC</name>
<dbReference type="Pfam" id="PF00440">
    <property type="entry name" value="TetR_N"/>
    <property type="match status" value="1"/>
</dbReference>
<accession>A0ABP6RAX0</accession>
<evidence type="ECO:0000256" key="4">
    <source>
        <dbReference type="PROSITE-ProRule" id="PRU00335"/>
    </source>
</evidence>
<evidence type="ECO:0000313" key="7">
    <source>
        <dbReference type="EMBL" id="GAA3279064.1"/>
    </source>
</evidence>